<dbReference type="InterPro" id="IPR017853">
    <property type="entry name" value="GH"/>
</dbReference>
<name>A0A921MQ08_9BACT</name>
<comment type="caution">
    <text evidence="3">The sequence shown here is derived from an EMBL/GenBank/DDBJ whole genome shotgun (WGS) entry which is preliminary data.</text>
</comment>
<reference evidence="3" key="2">
    <citation type="submission" date="2021-09" db="EMBL/GenBank/DDBJ databases">
        <authorList>
            <person name="Gilroy R."/>
        </authorList>
    </citation>
    <scope>NUCLEOTIDE SEQUENCE</scope>
    <source>
        <strain evidence="3">CHK121-7720</strain>
    </source>
</reference>
<organism evidence="3 4">
    <name type="scientific">Barnesiella viscericola</name>
    <dbReference type="NCBI Taxonomy" id="397865"/>
    <lineage>
        <taxon>Bacteria</taxon>
        <taxon>Pseudomonadati</taxon>
        <taxon>Bacteroidota</taxon>
        <taxon>Bacteroidia</taxon>
        <taxon>Bacteroidales</taxon>
        <taxon>Barnesiellaceae</taxon>
        <taxon>Barnesiella</taxon>
    </lineage>
</organism>
<dbReference type="NCBIfam" id="TIGR04183">
    <property type="entry name" value="Por_Secre_tail"/>
    <property type="match status" value="1"/>
</dbReference>
<gene>
    <name evidence="3" type="ORF">K8U91_02805</name>
</gene>
<reference evidence="3" key="1">
    <citation type="journal article" date="2021" name="PeerJ">
        <title>Extensive microbial diversity within the chicken gut microbiome revealed by metagenomics and culture.</title>
        <authorList>
            <person name="Gilroy R."/>
            <person name="Ravi A."/>
            <person name="Getino M."/>
            <person name="Pursley I."/>
            <person name="Horton D.L."/>
            <person name="Alikhan N.F."/>
            <person name="Baker D."/>
            <person name="Gharbi K."/>
            <person name="Hall N."/>
            <person name="Watson M."/>
            <person name="Adriaenssens E.M."/>
            <person name="Foster-Nyarko E."/>
            <person name="Jarju S."/>
            <person name="Secka A."/>
            <person name="Antonio M."/>
            <person name="Oren A."/>
            <person name="Chaudhuri R.R."/>
            <person name="La Ragione R."/>
            <person name="Hildebrand F."/>
            <person name="Pallen M.J."/>
        </authorList>
    </citation>
    <scope>NUCLEOTIDE SEQUENCE</scope>
    <source>
        <strain evidence="3">CHK121-7720</strain>
    </source>
</reference>
<dbReference type="InterPro" id="IPR026444">
    <property type="entry name" value="Secre_tail"/>
</dbReference>
<evidence type="ECO:0000256" key="1">
    <source>
        <dbReference type="SAM" id="SignalP"/>
    </source>
</evidence>
<sequence>MKNICSSFLSVLLLLCLFQGYVSAQNSYVLSGLSELTAFTSETTQEAVEDLTVIEPEGSEAIPESEIFKLADRVKQITGTLTLEGLTQLTTTIGLIDRIDCSQAGFVFKNCSALVDMDAFADEEKFAVINGDFIVDNCPMVQTGAATAHLDKSFSKMREVKGDLKLINITTAMNKPEKIFPYLNRVEGDFVIDGCTRLYYFTNGDNTANMPLTYIGGDLVLQNNRSLQRLNGFGTLKHLGGNVTILDNGAIPEEPSDDDIIGYCKIKYYEMAGILNENAVVQLGRTTSLVDFESLSPCPYEVVEDVNGTFRAVPANRFLSSIGMNTSINGRGENVNTTEEIMRYLGARWIRTSVGGSVKSITNLPDESSLGGGTSIASYKQLYENAGIRFSAGLGAGGQERNIPNLINNVKRIIEATSPDAIIAIEGNNEPNNKNWYVIFEGEIGGGKAEGQYNWKPVARMQRKLYEDVKADPVLGTDGYNYPVWSLTYGGASEENVGLQYLKVPEDDMEVPEEFRGVTFADVANLHNYFNHPSFKFPQNNQTWRAAEPGTNVPPGCDVLYRHFGVTWLNKYKGYLTDEELKALPRVTTETGAKIDGAVTEEMQGRLYLSLYLAQFARGFDYTAMYLLTDRRDESGNQSFGFYDKFYTPRAAAHYLHNFTTILADDSDIEEPGELTYSITGRTITVHDLLLQKNDGTFELIVWGEKYEGGSDRVTVGFDQTYDEVWVYNPITGTNPEMILNNVNSIELDISNHPYIIEIGKHPELSVDELESDDFQIRAFPNPVIKNLTIYSDTEMGKVSLFNMMGGCVYTGRVYDKVYTIDMDRLPRGAYILTVFDEAGNCIKKEKVIKS</sequence>
<protein>
    <submittedName>
        <fullName evidence="3">T9SS type A sorting domain-containing protein</fullName>
    </submittedName>
</protein>
<evidence type="ECO:0000313" key="3">
    <source>
        <dbReference type="EMBL" id="HJG88394.1"/>
    </source>
</evidence>
<dbReference type="SUPFAM" id="SSF51445">
    <property type="entry name" value="(Trans)glycosidases"/>
    <property type="match status" value="1"/>
</dbReference>
<proteinExistence type="predicted"/>
<feature type="chain" id="PRO_5037227921" evidence="1">
    <location>
        <begin position="25"/>
        <end position="851"/>
    </location>
</feature>
<dbReference type="Pfam" id="PF18962">
    <property type="entry name" value="Por_Secre_tail"/>
    <property type="match status" value="1"/>
</dbReference>
<dbReference type="AlphaFoldDB" id="A0A921MQ08"/>
<dbReference type="RefSeq" id="WP_273305440.1">
    <property type="nucleotide sequence ID" value="NZ_DYUD01000011.1"/>
</dbReference>
<accession>A0A921MQ08</accession>
<feature type="domain" description="Secretion system C-terminal sorting" evidence="2">
    <location>
        <begin position="780"/>
        <end position="845"/>
    </location>
</feature>
<dbReference type="Proteomes" id="UP000757103">
    <property type="component" value="Unassembled WGS sequence"/>
</dbReference>
<dbReference type="Gene3D" id="3.20.20.80">
    <property type="entry name" value="Glycosidases"/>
    <property type="match status" value="1"/>
</dbReference>
<evidence type="ECO:0000259" key="2">
    <source>
        <dbReference type="Pfam" id="PF18962"/>
    </source>
</evidence>
<evidence type="ECO:0000313" key="4">
    <source>
        <dbReference type="Proteomes" id="UP000757103"/>
    </source>
</evidence>
<feature type="signal peptide" evidence="1">
    <location>
        <begin position="1"/>
        <end position="24"/>
    </location>
</feature>
<dbReference type="EMBL" id="DYUD01000011">
    <property type="protein sequence ID" value="HJG88394.1"/>
    <property type="molecule type" value="Genomic_DNA"/>
</dbReference>
<keyword evidence="1" id="KW-0732">Signal</keyword>